<dbReference type="GO" id="GO:0006751">
    <property type="term" value="P:glutathione catabolic process"/>
    <property type="evidence" value="ECO:0007669"/>
    <property type="project" value="UniProtKB-UniRule"/>
</dbReference>
<evidence type="ECO:0000256" key="2">
    <source>
        <dbReference type="ARBA" id="ARBA00001089"/>
    </source>
</evidence>
<dbReference type="Proteomes" id="UP000187429">
    <property type="component" value="Unassembled WGS sequence"/>
</dbReference>
<dbReference type="GO" id="GO:0103068">
    <property type="term" value="F:leukotriene C4 gamma-glutamyl transferase activity"/>
    <property type="evidence" value="ECO:0007669"/>
    <property type="project" value="UniProtKB-EC"/>
</dbReference>
<dbReference type="EC" id="3.4.19.13" evidence="8"/>
<name>A0A1R1Y3D7_9FUNG</name>
<feature type="binding site" evidence="7">
    <location>
        <position position="513"/>
    </location>
    <ligand>
        <name>L-glutamate</name>
        <dbReference type="ChEBI" id="CHEBI:29985"/>
    </ligand>
</feature>
<dbReference type="Pfam" id="PF01019">
    <property type="entry name" value="G_glu_transpept"/>
    <property type="match status" value="1"/>
</dbReference>
<evidence type="ECO:0000313" key="11">
    <source>
        <dbReference type="Proteomes" id="UP000187429"/>
    </source>
</evidence>
<comment type="pathway">
    <text evidence="3 8">Sulfur metabolism; glutathione metabolism.</text>
</comment>
<feature type="binding site" evidence="7">
    <location>
        <begin position="541"/>
        <end position="542"/>
    </location>
    <ligand>
        <name>L-glutamate</name>
        <dbReference type="ChEBI" id="CHEBI:29985"/>
    </ligand>
</feature>
<dbReference type="EC" id="2.3.2.2" evidence="8"/>
<comment type="similarity">
    <text evidence="4">Belongs to the gamma-glutamyltransferase family.</text>
</comment>
<dbReference type="EMBL" id="LSSM01001667">
    <property type="protein sequence ID" value="OMJ25307.1"/>
    <property type="molecule type" value="Genomic_DNA"/>
</dbReference>
<dbReference type="PANTHER" id="PTHR11686">
    <property type="entry name" value="GAMMA GLUTAMYL TRANSPEPTIDASE"/>
    <property type="match status" value="1"/>
</dbReference>
<evidence type="ECO:0000256" key="3">
    <source>
        <dbReference type="ARBA" id="ARBA00005115"/>
    </source>
</evidence>
<dbReference type="InterPro" id="IPR029055">
    <property type="entry name" value="Ntn_hydrolases_N"/>
</dbReference>
<dbReference type="OrthoDB" id="1081007at2759"/>
<reference evidence="9" key="1">
    <citation type="submission" date="2017-01" db="EMBL/GenBank/DDBJ databases">
        <authorList>
            <person name="Mah S.A."/>
            <person name="Swanson W.J."/>
            <person name="Moy G.W."/>
            <person name="Vacquier V.D."/>
        </authorList>
    </citation>
    <scope>NUCLEOTIDE SEQUENCE [LARGE SCALE GENOMIC DNA]</scope>
    <source>
        <strain evidence="9">ID-206-W2</strain>
    </source>
</reference>
<gene>
    <name evidence="10" type="ORF">AYI69_g4344</name>
    <name evidence="9" type="ORF">AYI69_g5815</name>
</gene>
<evidence type="ECO:0000256" key="8">
    <source>
        <dbReference type="RuleBase" id="RU368068"/>
    </source>
</evidence>
<keyword evidence="8" id="KW-0378">Hydrolase</keyword>
<comment type="catalytic activity">
    <reaction evidence="2 8">
        <text>glutathione + H2O = L-cysteinylglycine + L-glutamate</text>
        <dbReference type="Rhea" id="RHEA:28807"/>
        <dbReference type="ChEBI" id="CHEBI:15377"/>
        <dbReference type="ChEBI" id="CHEBI:29985"/>
        <dbReference type="ChEBI" id="CHEBI:57925"/>
        <dbReference type="ChEBI" id="CHEBI:61694"/>
        <dbReference type="EC" id="3.4.19.13"/>
    </reaction>
</comment>
<evidence type="ECO:0000256" key="5">
    <source>
        <dbReference type="ARBA" id="ARBA00047417"/>
    </source>
</evidence>
<keyword evidence="8" id="KW-0012">Acyltransferase</keyword>
<feature type="binding site" evidence="7">
    <location>
        <position position="563"/>
    </location>
    <ligand>
        <name>L-glutamate</name>
        <dbReference type="ChEBI" id="CHEBI:29985"/>
    </ligand>
</feature>
<dbReference type="Gene3D" id="3.60.20.40">
    <property type="match status" value="1"/>
</dbReference>
<feature type="binding site" evidence="7">
    <location>
        <begin position="489"/>
        <end position="491"/>
    </location>
    <ligand>
        <name>L-glutamate</name>
        <dbReference type="ChEBI" id="CHEBI:29985"/>
    </ligand>
</feature>
<comment type="catalytic activity">
    <reaction evidence="1 8">
        <text>an S-substituted glutathione + H2O = an S-substituted L-cysteinylglycine + L-glutamate</text>
        <dbReference type="Rhea" id="RHEA:59468"/>
        <dbReference type="ChEBI" id="CHEBI:15377"/>
        <dbReference type="ChEBI" id="CHEBI:29985"/>
        <dbReference type="ChEBI" id="CHEBI:90779"/>
        <dbReference type="ChEBI" id="CHEBI:143103"/>
        <dbReference type="EC" id="3.4.19.13"/>
    </reaction>
</comment>
<comment type="function">
    <text evidence="8">Cleaves the gamma-glutamyl peptide bond of glutathione and glutathione conjugates.</text>
</comment>
<dbReference type="InterPro" id="IPR043137">
    <property type="entry name" value="GGT_ssub_C"/>
</dbReference>
<evidence type="ECO:0000256" key="1">
    <source>
        <dbReference type="ARBA" id="ARBA00001049"/>
    </source>
</evidence>
<evidence type="ECO:0000256" key="7">
    <source>
        <dbReference type="PIRSR" id="PIRSR600101-2"/>
    </source>
</evidence>
<accession>A0A1R1Y3D7</accession>
<evidence type="ECO:0000313" key="9">
    <source>
        <dbReference type="EMBL" id="OMJ21418.1"/>
    </source>
</evidence>
<dbReference type="InterPro" id="IPR043138">
    <property type="entry name" value="GGT_lsub"/>
</dbReference>
<dbReference type="FunFam" id="3.60.20.40:FF:000001">
    <property type="entry name" value="Gamma-glutamyltranspeptidase 1"/>
    <property type="match status" value="1"/>
</dbReference>
<dbReference type="PANTHER" id="PTHR11686:SF9">
    <property type="entry name" value="RE13973P"/>
    <property type="match status" value="1"/>
</dbReference>
<dbReference type="FunFam" id="1.10.246.130:FF:000001">
    <property type="entry name" value="Gamma-glutamyltransferase 5 isoform 1"/>
    <property type="match status" value="1"/>
</dbReference>
<dbReference type="InterPro" id="IPR000101">
    <property type="entry name" value="GGT_peptidase"/>
</dbReference>
<feature type="active site" description="Nucleophile" evidence="6">
    <location>
        <position position="471"/>
    </location>
</feature>
<dbReference type="SUPFAM" id="SSF56235">
    <property type="entry name" value="N-terminal nucleophile aminohydrolases (Ntn hydrolases)"/>
    <property type="match status" value="1"/>
</dbReference>
<feature type="binding site" evidence="7">
    <location>
        <position position="201"/>
    </location>
    <ligand>
        <name>L-glutamate</name>
        <dbReference type="ChEBI" id="CHEBI:29985"/>
    </ligand>
</feature>
<dbReference type="AlphaFoldDB" id="A0A1R1Y3D7"/>
<evidence type="ECO:0000256" key="6">
    <source>
        <dbReference type="PIRSR" id="PIRSR600101-1"/>
    </source>
</evidence>
<comment type="caution">
    <text evidence="9">The sequence shown here is derived from an EMBL/GenBank/DDBJ whole genome shotgun (WGS) entry which is preliminary data.</text>
</comment>
<comment type="catalytic activity">
    <reaction evidence="5 8">
        <text>an N-terminal (5-L-glutamyl)-[peptide] + an alpha-amino acid = 5-L-glutamyl amino acid + an N-terminal L-alpha-aminoacyl-[peptide]</text>
        <dbReference type="Rhea" id="RHEA:23904"/>
        <dbReference type="Rhea" id="RHEA-COMP:9780"/>
        <dbReference type="Rhea" id="RHEA-COMP:9795"/>
        <dbReference type="ChEBI" id="CHEBI:77644"/>
        <dbReference type="ChEBI" id="CHEBI:78597"/>
        <dbReference type="ChEBI" id="CHEBI:78599"/>
        <dbReference type="ChEBI" id="CHEBI:78608"/>
        <dbReference type="EC" id="2.3.2.2"/>
    </reaction>
</comment>
<dbReference type="Gene3D" id="1.10.246.130">
    <property type="match status" value="1"/>
</dbReference>
<protein>
    <recommendedName>
        <fullName evidence="8">Glutathione hydrolase</fullName>
        <ecNumber evidence="8">2.3.2.2</ecNumber>
        <ecNumber evidence="8">3.4.19.13</ecNumber>
    </recommendedName>
    <alternativeName>
        <fullName evidence="8">Gamma-glutamyltransferase</fullName>
    </alternativeName>
    <alternativeName>
        <fullName evidence="8">Gamma-glutamyltranspeptidase</fullName>
    </alternativeName>
</protein>
<organism evidence="9 11">
    <name type="scientific">Smittium culicis</name>
    <dbReference type="NCBI Taxonomy" id="133412"/>
    <lineage>
        <taxon>Eukaryota</taxon>
        <taxon>Fungi</taxon>
        <taxon>Fungi incertae sedis</taxon>
        <taxon>Zoopagomycota</taxon>
        <taxon>Kickxellomycotina</taxon>
        <taxon>Harpellomycetes</taxon>
        <taxon>Harpellales</taxon>
        <taxon>Legeriomycetaceae</taxon>
        <taxon>Smittium</taxon>
    </lineage>
</organism>
<dbReference type="EMBL" id="LSSM01002523">
    <property type="protein sequence ID" value="OMJ21418.1"/>
    <property type="molecule type" value="Genomic_DNA"/>
</dbReference>
<keyword evidence="11" id="KW-1185">Reference proteome</keyword>
<dbReference type="GO" id="GO:0005886">
    <property type="term" value="C:plasma membrane"/>
    <property type="evidence" value="ECO:0007669"/>
    <property type="project" value="TreeGrafter"/>
</dbReference>
<proteinExistence type="inferred from homology"/>
<evidence type="ECO:0000313" key="10">
    <source>
        <dbReference type="EMBL" id="OMJ25307.1"/>
    </source>
</evidence>
<sequence>MPYTHKLDPEDSSSSELLIKQSHTAHSPNDTQNPRSQSSNKGLVFLTTLALGYVIYSISANKIFNLDAYRESVFEEARPAFLFQDNLDQDDSPYSIEEFSNPGNELYSNPPIEGNPDIPDGEGIVINSKQAFGKNGAVATDEARCSQIGVNALKEGGSAVDAAIASALCVGLLNSFSAGIGGGGFMLVRKPNGESDLIDFREMAPISATKDMFTKNITKAQIGGLSIAIPGEIKGFELAHKRYGKLKWSRLFEPTIKLARDGYKIGKMLGIHLKSLQNSLAESEAFKEVFFDANGNVLKEGDIAKRQNFADTLQKIADNGSDAFYNSELTSSMVGTIKKNNGILTEADFKSYRAITRKPLTLTYHNRKVITCPPPTSGSIFASIINILEGYNMKDLSNKAVNIHRMIEAFKFGYAQRSNLGDPAFINVEEVVKNNLSKDFAAERREKITDNTTHDYKYYEPDHDIDSQHGTTHLSVLDKDDMAVSLTSTINLLFGSRVMDKTSGVIFNDHMDDFSTPKLKNAFGLYPSPKNFIAPGKRPLSTTSAVIIENNGKVEFVLGASGGSRILTSTTQVFLNMVEFNSTLKQAVDAPRVHHQLLPEKLLVEPYYSDKILDGLRQRNHKLGTMNQGTSVVQGVRKLADGTFNSVSDGRKFGAPAAY</sequence>
<keyword evidence="8" id="KW-0808">Transferase</keyword>
<dbReference type="UniPathway" id="UPA00204"/>
<reference evidence="11" key="2">
    <citation type="submission" date="2017-01" db="EMBL/GenBank/DDBJ databases">
        <authorList>
            <person name="Wang Y."/>
            <person name="White M."/>
            <person name="Kvist S."/>
            <person name="Moncalvo J.-M."/>
        </authorList>
    </citation>
    <scope>NUCLEOTIDE SEQUENCE [LARGE SCALE GENOMIC DNA]</scope>
    <source>
        <strain evidence="11">ID-206-W2</strain>
    </source>
</reference>
<dbReference type="NCBIfam" id="TIGR00066">
    <property type="entry name" value="g_glut_trans"/>
    <property type="match status" value="1"/>
</dbReference>
<dbReference type="GO" id="GO:0036374">
    <property type="term" value="F:glutathione hydrolase activity"/>
    <property type="evidence" value="ECO:0007669"/>
    <property type="project" value="UniProtKB-UniRule"/>
</dbReference>
<dbReference type="PRINTS" id="PR01210">
    <property type="entry name" value="GGTRANSPTASE"/>
</dbReference>
<evidence type="ECO:0000256" key="4">
    <source>
        <dbReference type="ARBA" id="ARBA00009381"/>
    </source>
</evidence>